<feature type="transmembrane region" description="Helical" evidence="1">
    <location>
        <begin position="291"/>
        <end position="316"/>
    </location>
</feature>
<dbReference type="AlphaFoldDB" id="A0A5C0VHL5"/>
<dbReference type="RefSeq" id="WP_149074544.1">
    <property type="nucleotide sequence ID" value="NZ_CP043329.1"/>
</dbReference>
<keyword evidence="1" id="KW-0812">Transmembrane</keyword>
<feature type="transmembrane region" description="Helical" evidence="1">
    <location>
        <begin position="191"/>
        <end position="212"/>
    </location>
</feature>
<evidence type="ECO:0000313" key="3">
    <source>
        <dbReference type="Proteomes" id="UP000323653"/>
    </source>
</evidence>
<evidence type="ECO:0000313" key="2">
    <source>
        <dbReference type="EMBL" id="QEK51567.1"/>
    </source>
</evidence>
<keyword evidence="1" id="KW-1133">Transmembrane helix</keyword>
<dbReference type="KEGG" id="pej:FYC62_07760"/>
<keyword evidence="1" id="KW-0472">Membrane</keyword>
<organism evidence="2 3">
    <name type="scientific">Pedobacter aquae</name>
    <dbReference type="NCBI Taxonomy" id="2605747"/>
    <lineage>
        <taxon>Bacteria</taxon>
        <taxon>Pseudomonadati</taxon>
        <taxon>Bacteroidota</taxon>
        <taxon>Sphingobacteriia</taxon>
        <taxon>Sphingobacteriales</taxon>
        <taxon>Sphingobacteriaceae</taxon>
        <taxon>Pedobacter</taxon>
    </lineage>
</organism>
<proteinExistence type="predicted"/>
<feature type="transmembrane region" description="Helical" evidence="1">
    <location>
        <begin position="6"/>
        <end position="24"/>
    </location>
</feature>
<feature type="transmembrane region" description="Helical" evidence="1">
    <location>
        <begin position="102"/>
        <end position="125"/>
    </location>
</feature>
<reference evidence="2 3" key="1">
    <citation type="submission" date="2019-08" db="EMBL/GenBank/DDBJ databases">
        <title>Pedobacter sp. nov., isolated from Han river, South Korea.</title>
        <authorList>
            <person name="Lee D.-H."/>
            <person name="Kim Y.-S."/>
            <person name="Hwang E.-M."/>
            <person name="Le Tran T.C."/>
            <person name="Cha C.-J."/>
        </authorList>
    </citation>
    <scope>NUCLEOTIDE SEQUENCE [LARGE SCALE GENOMIC DNA]</scope>
    <source>
        <strain evidence="2 3">CJ43</strain>
    </source>
</reference>
<dbReference type="EMBL" id="CP043329">
    <property type="protein sequence ID" value="QEK51567.1"/>
    <property type="molecule type" value="Genomic_DNA"/>
</dbReference>
<name>A0A5C0VHL5_9SPHI</name>
<feature type="transmembrane region" description="Helical" evidence="1">
    <location>
        <begin position="258"/>
        <end position="279"/>
    </location>
</feature>
<feature type="transmembrane region" description="Helical" evidence="1">
    <location>
        <begin position="322"/>
        <end position="339"/>
    </location>
</feature>
<sequence length="346" mass="39901">MNILHAHSHFAFAGWVFLAFVLIFANKLPVQHQKSFSWIALLTILSSYGMLVSFSIQGYKLISIILSTLFLFVTYWFAYVVLGRLRQMGQLVSKQLIKASIWFLILSSVGPFALGFLKVLGYSGVVYQNAIYFYLHFQLNGWMLLAALGLIALEFLKDQNHQPISTWLKLFIGSTLPLFFIFTLWAKPLQYVYIIAFLSALLHAISWFVMLFKLRKRTAKLPYSINFVVLAISLKVLFQVIICLPEVSSWVASQRNLIIGYLHLITLGCITPVLFHQLILKTIQTELLNRFYLLLSFAYVFLLFLQPFLGLYAVVIPYYQDLLFIISVLFAGLGLFYYLRLRLLRV</sequence>
<gene>
    <name evidence="2" type="ORF">FYC62_07760</name>
</gene>
<feature type="transmembrane region" description="Helical" evidence="1">
    <location>
        <begin position="224"/>
        <end position="252"/>
    </location>
</feature>
<accession>A0A5C0VHL5</accession>
<dbReference type="Proteomes" id="UP000323653">
    <property type="component" value="Chromosome"/>
</dbReference>
<feature type="transmembrane region" description="Helical" evidence="1">
    <location>
        <begin position="131"/>
        <end position="155"/>
    </location>
</feature>
<evidence type="ECO:0000256" key="1">
    <source>
        <dbReference type="SAM" id="Phobius"/>
    </source>
</evidence>
<feature type="transmembrane region" description="Helical" evidence="1">
    <location>
        <begin position="36"/>
        <end position="56"/>
    </location>
</feature>
<feature type="transmembrane region" description="Helical" evidence="1">
    <location>
        <begin position="62"/>
        <end position="82"/>
    </location>
</feature>
<feature type="transmembrane region" description="Helical" evidence="1">
    <location>
        <begin position="167"/>
        <end position="185"/>
    </location>
</feature>
<protein>
    <submittedName>
        <fullName evidence="2">Uncharacterized protein</fullName>
    </submittedName>
</protein>
<keyword evidence="3" id="KW-1185">Reference proteome</keyword>